<keyword evidence="2" id="KW-1185">Reference proteome</keyword>
<evidence type="ECO:0000313" key="2">
    <source>
        <dbReference type="Proteomes" id="UP000620124"/>
    </source>
</evidence>
<dbReference type="Gene3D" id="3.80.10.10">
    <property type="entry name" value="Ribonuclease Inhibitor"/>
    <property type="match status" value="1"/>
</dbReference>
<gene>
    <name evidence="1" type="ORF">MVEN_01361100</name>
</gene>
<dbReference type="OrthoDB" id="2269034at2759"/>
<comment type="caution">
    <text evidence="1">The sequence shown here is derived from an EMBL/GenBank/DDBJ whole genome shotgun (WGS) entry which is preliminary data.</text>
</comment>
<name>A0A8H6XXZ8_9AGAR</name>
<dbReference type="SUPFAM" id="SSF52058">
    <property type="entry name" value="L domain-like"/>
    <property type="match status" value="1"/>
</dbReference>
<evidence type="ECO:0000313" key="1">
    <source>
        <dbReference type="EMBL" id="KAF7348441.1"/>
    </source>
</evidence>
<dbReference type="InterPro" id="IPR032675">
    <property type="entry name" value="LRR_dom_sf"/>
</dbReference>
<accession>A0A8H6XXZ8</accession>
<protein>
    <submittedName>
        <fullName evidence="1">Beta-lactamase domain-containing protein</fullName>
    </submittedName>
</protein>
<sequence>MANSVDCPVLTLPTEIAGDIFSDYVGKAHDIRQRDSGPLVLISVCQRWREIGLSTCSLWASVSLLITSKCRWNDAKHFPLFELWLFRAGSHPLDISVSAPNGTPSRMLSFLSRYSAQWRSFAFFFHPSEAAVLDDLIHGYIPYLAKLDISGIPDGSGPVLLNAFREAPSLREVSLSHAALQSVSLPWIQLTHLKINGSLFRCMKILKETPNLQVLDLEIDLQIPSSLPTSLRVTLAHLHTFTFCFGFEGTVLDHLALPALRAVELSFLNSDGVARLLTMGARSAWSPRVIHLASMTSERSILCLGSLPSLEEVKLTTSDNLTPLLKLFTDDDHFLPALRSLTIQCERPYPVVPPTSTFAAMLASRWHRNREGVAPLTRFHLSFPHGRIMTSAIEELRTTVRPLMEEGLDVVINFGEFTTL</sequence>
<proteinExistence type="predicted"/>
<reference evidence="1" key="1">
    <citation type="submission" date="2020-05" db="EMBL/GenBank/DDBJ databases">
        <title>Mycena genomes resolve the evolution of fungal bioluminescence.</title>
        <authorList>
            <person name="Tsai I.J."/>
        </authorList>
    </citation>
    <scope>NUCLEOTIDE SEQUENCE</scope>
    <source>
        <strain evidence="1">CCC161011</strain>
    </source>
</reference>
<dbReference type="EMBL" id="JACAZI010000011">
    <property type="protein sequence ID" value="KAF7348441.1"/>
    <property type="molecule type" value="Genomic_DNA"/>
</dbReference>
<dbReference type="Proteomes" id="UP000620124">
    <property type="component" value="Unassembled WGS sequence"/>
</dbReference>
<dbReference type="AlphaFoldDB" id="A0A8H6XXZ8"/>
<organism evidence="1 2">
    <name type="scientific">Mycena venus</name>
    <dbReference type="NCBI Taxonomy" id="2733690"/>
    <lineage>
        <taxon>Eukaryota</taxon>
        <taxon>Fungi</taxon>
        <taxon>Dikarya</taxon>
        <taxon>Basidiomycota</taxon>
        <taxon>Agaricomycotina</taxon>
        <taxon>Agaricomycetes</taxon>
        <taxon>Agaricomycetidae</taxon>
        <taxon>Agaricales</taxon>
        <taxon>Marasmiineae</taxon>
        <taxon>Mycenaceae</taxon>
        <taxon>Mycena</taxon>
    </lineage>
</organism>